<dbReference type="Proteomes" id="UP000554766">
    <property type="component" value="Unassembled WGS sequence"/>
</dbReference>
<proteinExistence type="predicted"/>
<name>A0A7L4PA73_9CREN</name>
<evidence type="ECO:0000313" key="2">
    <source>
        <dbReference type="Proteomes" id="UP000554766"/>
    </source>
</evidence>
<keyword evidence="2" id="KW-1185">Reference proteome</keyword>
<accession>A0A7L4PA73</accession>
<dbReference type="OMA" id="REKYYGP"/>
<protein>
    <submittedName>
        <fullName evidence="1">Uncharacterized protein</fullName>
    </submittedName>
</protein>
<comment type="caution">
    <text evidence="1">The sequence shown here is derived from an EMBL/GenBank/DDBJ whole genome shotgun (WGS) entry which is preliminary data.</text>
</comment>
<evidence type="ECO:0000313" key="1">
    <source>
        <dbReference type="EMBL" id="NYR15573.1"/>
    </source>
</evidence>
<dbReference type="AlphaFoldDB" id="A0A7L4PA73"/>
<reference evidence="1 2" key="1">
    <citation type="journal article" date="2020" name="Nat. Commun.">
        <title>The structures of two archaeal type IV pili illuminate evolutionary relationships.</title>
        <authorList>
            <person name="Wang F."/>
            <person name="Baquero D.P."/>
            <person name="Su Z."/>
            <person name="Beltran L.C."/>
            <person name="Prangishvili D."/>
            <person name="Krupovic M."/>
            <person name="Egelman E.H."/>
        </authorList>
    </citation>
    <scope>NUCLEOTIDE SEQUENCE [LARGE SCALE GENOMIC DNA]</scope>
    <source>
        <strain evidence="1 2">2GA</strain>
    </source>
</reference>
<dbReference type="EMBL" id="JAAVJF010000002">
    <property type="protein sequence ID" value="NYR15573.1"/>
    <property type="molecule type" value="Genomic_DNA"/>
</dbReference>
<organism evidence="1 2">
    <name type="scientific">Pyrobaculum arsenaticum</name>
    <dbReference type="NCBI Taxonomy" id="121277"/>
    <lineage>
        <taxon>Archaea</taxon>
        <taxon>Thermoproteota</taxon>
        <taxon>Thermoprotei</taxon>
        <taxon>Thermoproteales</taxon>
        <taxon>Thermoproteaceae</taxon>
        <taxon>Pyrobaculum</taxon>
    </lineage>
</organism>
<dbReference type="RefSeq" id="WP_011900611.1">
    <property type="nucleotide sequence ID" value="NZ_JAAVJF010000002.1"/>
</dbReference>
<gene>
    <name evidence="1" type="ORF">HC235_06425</name>
</gene>
<dbReference type="GeneID" id="5055018"/>
<sequence length="111" mass="12252">MASKEINLDPVIEVLSKLARDKVYGPLDMLSRVEDKDEFYMKMAREALYSAVRYYATEGGHVPELEDAVETALRLIEARPHVAKELALKALARAMSAEKSAAGKGEEKKAG</sequence>